<name>A0A396IJH5_MEDTR</name>
<evidence type="ECO:0000313" key="1">
    <source>
        <dbReference type="EMBL" id="RHN64978.1"/>
    </source>
</evidence>
<proteinExistence type="predicted"/>
<dbReference type="Proteomes" id="UP000265566">
    <property type="component" value="Chromosome 4"/>
</dbReference>
<dbReference type="EMBL" id="PSQE01000004">
    <property type="protein sequence ID" value="RHN64978.1"/>
    <property type="molecule type" value="Genomic_DNA"/>
</dbReference>
<comment type="caution">
    <text evidence="1">The sequence shown here is derived from an EMBL/GenBank/DDBJ whole genome shotgun (WGS) entry which is preliminary data.</text>
</comment>
<organism evidence="1">
    <name type="scientific">Medicago truncatula</name>
    <name type="common">Barrel medic</name>
    <name type="synonym">Medicago tribuloides</name>
    <dbReference type="NCBI Taxonomy" id="3880"/>
    <lineage>
        <taxon>Eukaryota</taxon>
        <taxon>Viridiplantae</taxon>
        <taxon>Streptophyta</taxon>
        <taxon>Embryophyta</taxon>
        <taxon>Tracheophyta</taxon>
        <taxon>Spermatophyta</taxon>
        <taxon>Magnoliopsida</taxon>
        <taxon>eudicotyledons</taxon>
        <taxon>Gunneridae</taxon>
        <taxon>Pentapetalae</taxon>
        <taxon>rosids</taxon>
        <taxon>fabids</taxon>
        <taxon>Fabales</taxon>
        <taxon>Fabaceae</taxon>
        <taxon>Papilionoideae</taxon>
        <taxon>50 kb inversion clade</taxon>
        <taxon>NPAAA clade</taxon>
        <taxon>Hologalegina</taxon>
        <taxon>IRL clade</taxon>
        <taxon>Trifolieae</taxon>
        <taxon>Medicago</taxon>
    </lineage>
</organism>
<dbReference type="AlphaFoldDB" id="A0A396IJH5"/>
<accession>A0A396IJH5</accession>
<protein>
    <submittedName>
        <fullName evidence="1">Uncharacterized protein</fullName>
    </submittedName>
</protein>
<gene>
    <name evidence="1" type="ORF">MtrunA17_Chr4g0074971</name>
</gene>
<dbReference type="Gramene" id="rna27865">
    <property type="protein sequence ID" value="RHN64978.1"/>
    <property type="gene ID" value="gene27865"/>
</dbReference>
<sequence length="58" mass="6787">MMTILTITYQPTTDLLLYKSQFLFEFQVRLAVAADQLTHPSELLINMYRLNFLSSFVV</sequence>
<reference evidence="1" key="1">
    <citation type="journal article" date="2018" name="Nat. Plants">
        <title>Whole-genome landscape of Medicago truncatula symbiotic genes.</title>
        <authorList>
            <person name="Pecrix Y."/>
            <person name="Gamas P."/>
            <person name="Carrere S."/>
        </authorList>
    </citation>
    <scope>NUCLEOTIDE SEQUENCE</scope>
    <source>
        <tissue evidence="1">Leaves</tissue>
    </source>
</reference>